<keyword evidence="3" id="KW-1015">Disulfide bond</keyword>
<feature type="domain" description="IPT/TIG" evidence="5">
    <location>
        <begin position="925"/>
        <end position="1008"/>
    </location>
</feature>
<keyword evidence="4" id="KW-0812">Transmembrane</keyword>
<accession>A0A2M7V807</accession>
<proteinExistence type="predicted"/>
<protein>
    <recommendedName>
        <fullName evidence="5">IPT/TIG domain-containing protein</fullName>
    </recommendedName>
</protein>
<name>A0A2M7V807_9BACT</name>
<keyword evidence="4" id="KW-0472">Membrane</keyword>
<dbReference type="InterPro" id="IPR013320">
    <property type="entry name" value="ConA-like_dom_sf"/>
</dbReference>
<dbReference type="NCBIfam" id="TIGR02232">
    <property type="entry name" value="myxo_disulf_rpt"/>
    <property type="match status" value="1"/>
</dbReference>
<dbReference type="Gene3D" id="2.60.120.200">
    <property type="match status" value="1"/>
</dbReference>
<evidence type="ECO:0000256" key="1">
    <source>
        <dbReference type="ARBA" id="ARBA00022729"/>
    </source>
</evidence>
<dbReference type="EMBL" id="PFPL01000070">
    <property type="protein sequence ID" value="PIZ94909.1"/>
    <property type="molecule type" value="Genomic_DNA"/>
</dbReference>
<evidence type="ECO:0000313" key="7">
    <source>
        <dbReference type="Proteomes" id="UP000231453"/>
    </source>
</evidence>
<dbReference type="InterPro" id="IPR013783">
    <property type="entry name" value="Ig-like_fold"/>
</dbReference>
<dbReference type="Gene3D" id="2.60.40.10">
    <property type="entry name" value="Immunoglobulins"/>
    <property type="match status" value="4"/>
</dbReference>
<keyword evidence="1" id="KW-0732">Signal</keyword>
<dbReference type="InterPro" id="IPR043993">
    <property type="entry name" value="T4SS_pilin"/>
</dbReference>
<reference evidence="7" key="1">
    <citation type="submission" date="2017-09" db="EMBL/GenBank/DDBJ databases">
        <title>Depth-based differentiation of microbial function through sediment-hosted aquifers and enrichment of novel symbionts in the deep terrestrial subsurface.</title>
        <authorList>
            <person name="Probst A.J."/>
            <person name="Ladd B."/>
            <person name="Jarett J.K."/>
            <person name="Geller-Mcgrath D.E."/>
            <person name="Sieber C.M.K."/>
            <person name="Emerson J.B."/>
            <person name="Anantharaman K."/>
            <person name="Thomas B.C."/>
            <person name="Malmstrom R."/>
            <person name="Stieglmeier M."/>
            <person name="Klingl A."/>
            <person name="Woyke T."/>
            <person name="Ryan C.M."/>
            <person name="Banfield J.F."/>
        </authorList>
    </citation>
    <scope>NUCLEOTIDE SEQUENCE [LARGE SCALE GENOMIC DNA]</scope>
</reference>
<evidence type="ECO:0000256" key="2">
    <source>
        <dbReference type="ARBA" id="ARBA00022737"/>
    </source>
</evidence>
<dbReference type="Pfam" id="PF01833">
    <property type="entry name" value="TIG"/>
    <property type="match status" value="1"/>
</dbReference>
<evidence type="ECO:0000256" key="4">
    <source>
        <dbReference type="SAM" id="Phobius"/>
    </source>
</evidence>
<feature type="transmembrane region" description="Helical" evidence="4">
    <location>
        <begin position="56"/>
        <end position="79"/>
    </location>
</feature>
<keyword evidence="2" id="KW-0677">Repeat</keyword>
<comment type="caution">
    <text evidence="6">The sequence shown here is derived from an EMBL/GenBank/DDBJ whole genome shotgun (WGS) entry which is preliminary data.</text>
</comment>
<evidence type="ECO:0000256" key="3">
    <source>
        <dbReference type="ARBA" id="ARBA00023157"/>
    </source>
</evidence>
<dbReference type="Pfam" id="PF13385">
    <property type="entry name" value="Laminin_G_3"/>
    <property type="match status" value="1"/>
</dbReference>
<evidence type="ECO:0000313" key="6">
    <source>
        <dbReference type="EMBL" id="PIZ94909.1"/>
    </source>
</evidence>
<dbReference type="SUPFAM" id="SSF81296">
    <property type="entry name" value="E set domains"/>
    <property type="match status" value="1"/>
</dbReference>
<dbReference type="InterPro" id="IPR011936">
    <property type="entry name" value="Myxo_disulph_rpt"/>
</dbReference>
<feature type="transmembrane region" description="Helical" evidence="4">
    <location>
        <begin position="100"/>
        <end position="122"/>
    </location>
</feature>
<dbReference type="InterPro" id="IPR002909">
    <property type="entry name" value="IPT_dom"/>
</dbReference>
<dbReference type="Proteomes" id="UP000231453">
    <property type="component" value="Unassembled WGS sequence"/>
</dbReference>
<dbReference type="Pfam" id="PF18895">
    <property type="entry name" value="T4SS_pilin"/>
    <property type="match status" value="1"/>
</dbReference>
<organism evidence="6 7">
    <name type="scientific">Candidatus Magasanikbacteria bacterium CG_4_10_14_0_2_um_filter_33_14</name>
    <dbReference type="NCBI Taxonomy" id="1974636"/>
    <lineage>
        <taxon>Bacteria</taxon>
        <taxon>Candidatus Magasanikiibacteriota</taxon>
    </lineage>
</organism>
<keyword evidence="4" id="KW-1133">Transmembrane helix</keyword>
<gene>
    <name evidence="6" type="ORF">COX80_05350</name>
</gene>
<evidence type="ECO:0000259" key="5">
    <source>
        <dbReference type="Pfam" id="PF01833"/>
    </source>
</evidence>
<sequence>MKFFQNKNFKFLLLGFVFAFVLLGVFSVPVLAQNADTLGVDIIDQNVALGNSDLRVTVVKIINTVLGLLGIIAVVLVLYGGFTYMTAGGDDEKVSRARKILINSVIGLVIILSAFGITKFVLNKLSAATGLVTTDGIDTTLDGDCDTPGTDFYDTYHNTSYCQDHTNNYPEQSCSAKHFIVKSITPSTKDGDVLGMNNGIVRALFSKPIGSDIANAIKIEKDGNDITGEFEISFKENNYVIEAVPKDNGACDIAHCLITGNYTVTVLQVKDKNGNELETTTDCGDFPNDAAFKVGDETNFADTVAPIVNAVTLDNQTGESVRIVSGREYPVTVAMNDRENVNYGGGSYVVLTIFKEDSPENVLKTYVNAPPVAQGSSQAFSFDYGYLVKADLVPNSNYVLNVAAHDIDSNIVNSQLKFQVVAANCDNGVKDGNETDIDSGGSCGGALGSACSNQNQCSISLKCLDTNDNLCSGTGDCVCKKWPYIEKVEAMDGAPGNWITIQGRNFGNSDGEIYFNYNIDGEKVSVPVSLAQCRGNDVWHDSWVIAEVPEIPEGAESVDPSISIRNSELSRGLSGTEDYPLYPDSLLEGRILNLHLDETEGTTISDTSGANNNLELVGNLKFNKAGKFSKAFDFDKDADIDGVEIVDSGFLRKTVSPGSIFDLAKGSAFAWINKSAPSVYHDTIIARSGTFGIFVSGNNLAVGEWYNDGRPGGQVIDSGVKVVDGEWHLVGLVFDGENRKLYVDGKLVFTVKTQFFTGNADALTVGANNSGSAQFYKGFIDEVNIWNRVLSDIEVATLYHTPSAFNKFVDFSNDNFGPNLGLFKYNENKRPGLCAVNVEGQENVISAEPKTAVVATGKAFGDSQSGGRLVFGSTNSGIRNWSDQTISSTVPFANPGKNAVYVEVNGQKSNTVIFNVLETNNTTFPVVTQVNPTETTPGSYITISGKDFGGGEGVVSLLNGSNSTDTQMPPVYCGTTWEDDQIIVKIPEDVAAADYNIVVTRTDGKSSEANASIKIVEGNLLPSICKITPNSGSAPLPNGQYMTIKGDNLSANPEFYFWQDSASEDDYNTWLKNTEFQTIKAGKELKVKIPVDEATGLSMSSGPIVVSANDHFSNGINYEVVDCRLPGQPDLSNSGYQCCQSGPEAGVWKDGDMICRDTLREAGYAWRFATGKIPERFEVLEQCEPGSNTVVPSPTPWSDRTSGNSTCINAQVQVVFSLPVDTSTVNTQNVKVFSCGGNFSAIDCNNETDVTSQFVIDSSVDNTLIFKLNGQNTLPTQTWYRVALSSELRSKKIVSEFGSTVEKNENLESTKSCDIAGGNYSYCFDFRTGGMDDICTLVGAGINPSEYTTRLLGVVQDVRWPLTYNLAQLFEDSNPNIHPKYFDVYGIANQECIVLNVDDKPWQWGPVAIEDGNNPAATALKSNDDLEKYQNSRGKVTAWENSPAGTSIYAKLNLENGRVGDTITVTSDILEDLDKVKPYTINSREDAFKTSAYSSYFQDGNFDFTIKFTLADIPTSTSGFIKNLDGNWERKIVNFIKNILPHGNALITQFVSNDGTSKNAILNFKITGSVNHDFDLSLNNQENVLSVKSEETGKVIVSLNTETISFDYSSIANNSELTIGSPMVVSQSLNDKYLFYGTINSLSLSHKEVTQAVDNIEAKSTIKVDLGNPQVVSKWPVCTEVCLNAEIGMEFNQIMLPSTYDDGGLRLFECANENCASDSLTPINFTISSLSNEKYLKFASNNLATSTWYLVKVLNDKIYSSGGLKSGVEQLGNSAVATEWKFKTKASSEPCIVNSVEVTPDPFAAYYVGQKNTYTVSARGEVDACSTKGQLLDPWDYGWQWSVEDPKVAEVTNFHISGNYNDNICTSSCLPAGSDITREESQNYAICGNGVVDSGEDCDINISSEIVGVSCTYNCLRPGNSADSCGDGIVDYKIGEECDPATDDLSAQYCSGTCLRIGSSSSATGDINAPVCGSGSVTTGEDCDINDPNSKLKCSNSCLNSGTSLSQSWCDRNYVASNEQRRNACNRALSICGNGTVEAGEECEIGTDGADENTCDNRCLLKNVCDNLDLKQCKKGDEGCNNDCTWSGSSLSYSEPSVCGDGKNDIGEPSSIYFDGSSSRYNCELPVSQGGNALGSSPTQLVTALGNFEGGVSMEVVDKMTTKIFAKPINYYSSDLEGNKQIKAVTGARGEGEYDLMCGYKEYDGALENTYNNCPNNPNNGLGVATNSCCYNRPIRSGQYPAVNAGIGGGEAVCRNTYLEVDFDRQMDKLSFNDNILIIEGYDKNDGYVDYKCEDHGQRDITEQINSYLAIAPSENVGFWGNIWNHIKSFFANLFSLKVFAAPVDENNHLSGDITWCATDIRPRTNIKYVYDYVAGAQGENKEYVSATQAGLILPELLDSNVYVLVILQGGKNGIKDSNGVGLKDTAQDSNDIKDSWLFKTGDQLCKIDHIDVSPVSKVFYSPNSSQEFTINVVSKNNGQLIVPVPDAYEWTYSWYPSENDIFNITNTDLKIIDISPKGVEGSIDALAKVEITKDIDTNKSQVGETFAKVFKLQAFFCSNPWPSHNTVLSDPSFRDVSLNGKFAEDKFNFSFLYCADEGNPLEISDDLPLFNDVVYVDNPEEYGLGDTSLRSYLLFSQDTTDAVGIQIFENTPDFKGQPRSLENWYIDKFGDLGDMQLTSVAGYEALSDSKNYYISVFDVDKTINSLGTVYNYVILFSLSDNSNRSSSLVFEQIINNLNFNTKMTEHNKCLPNSYSDSSIIRSDVGHNITNIDCQTDFDCRDGSGVSLIGTSGHCSNEKTKFYRDLNRLVGLRLSSFNLDKYFNSDFGKDTFVANLDSGSYITGYTTSKWQNSWGLLNSYAGTVAQDPINDWVGCGDNDLLTCWNVQEVTYTCPQFSQVYEYQFVSSTKSYEIYAPFEYLQSSQDADFVNRYINQNKIKFGGLCKPGDIVSGNSGVCGDGVVNYASGEECEPPGSTKLFSYDSNGNICSADKRATATCNANTCRWNLASSCEASATKCGNGIIEGLEVCDDGISNGSYGYCNDSCTNRLAYCGNGTKEENEFCDKAESIYQLGFCANNKNLTCNDDNDCSIKAASFCVNEVGKFGKCKVDEGQSAVNCSFDSDCSDLQYTVSVSSCLSIPDPTYSFNKANSCSFDCTANGGYCGDGITQWSFESCDDGNTNNNDLCKNDCTENGAPISDPNTSVETASAYCGDGEISGAEQCDLGASQNGVACTPEYNNSCTYCSNTCVIKTVEASQRCGNGTVDKDISGNWLEACDYKLDANGKQTIVYTHDDTQSSTISCSETQKGSFQCANNCQDLKNQCITCGVDVGLPQPQLAILNPLIKGTGNGYNIASGQSVILYKKVVPNPTDKRYSILGNRLINFNFASSYINPFDYYYLLKDAGATQPNLAKGIETNPMCNGDYKLFFNSIPSSVYQNSNSPEYNVSNWSTAGLGDLFDYPVNGEDNEVKNDVVMSHAVPSGQIRVVIRSNVEVNNSYDFVGNFMYDKFSILENVKFNNISNENKCGKIEKDINNYWVPSANCNMYGDVLTGNNFSWVHPIIKTDKTQIQAYTFDFSKSNFSENDAVGFYVTSPNVQINSRLSDEVWVDVYLPKVDKDDPENSVYKPDYTFSISNAQTSINEGAPYWHVFNFYVFSGHNAIIQPIGQGIINSISVGPGLYIPLQPGFASDYGGAIVTQECQMRDNIPNTQPCN</sequence>
<dbReference type="SUPFAM" id="SSF49899">
    <property type="entry name" value="Concanavalin A-like lectins/glucanases"/>
    <property type="match status" value="1"/>
</dbReference>
<dbReference type="InterPro" id="IPR014756">
    <property type="entry name" value="Ig_E-set"/>
</dbReference>